<dbReference type="Pfam" id="PF06283">
    <property type="entry name" value="ThuA"/>
    <property type="match status" value="1"/>
</dbReference>
<evidence type="ECO:0000313" key="6">
    <source>
        <dbReference type="EMBL" id="MFC4585246.1"/>
    </source>
</evidence>
<feature type="region of interest" description="Disordered" evidence="2">
    <location>
        <begin position="378"/>
        <end position="422"/>
    </location>
</feature>
<keyword evidence="1 3" id="KW-0732">Signal</keyword>
<keyword evidence="7" id="KW-1185">Reference proteome</keyword>
<dbReference type="EMBL" id="JBHSFN010000002">
    <property type="protein sequence ID" value="MFC4585246.1"/>
    <property type="molecule type" value="Genomic_DNA"/>
</dbReference>
<dbReference type="InterPro" id="IPR008979">
    <property type="entry name" value="Galactose-bd-like_sf"/>
</dbReference>
<dbReference type="InterPro" id="IPR029010">
    <property type="entry name" value="ThuA-like"/>
</dbReference>
<proteinExistence type="predicted"/>
<accession>A0ABV9E6V5</accession>
<evidence type="ECO:0000256" key="2">
    <source>
        <dbReference type="SAM" id="MobiDB-lite"/>
    </source>
</evidence>
<evidence type="ECO:0000259" key="4">
    <source>
        <dbReference type="PROSITE" id="PS50022"/>
    </source>
</evidence>
<name>A0ABV9E6V5_9ACTN</name>
<reference evidence="7" key="1">
    <citation type="journal article" date="2019" name="Int. J. Syst. Evol. Microbiol.">
        <title>The Global Catalogue of Microorganisms (GCM) 10K type strain sequencing project: providing services to taxonomists for standard genome sequencing and annotation.</title>
        <authorList>
            <consortium name="The Broad Institute Genomics Platform"/>
            <consortium name="The Broad Institute Genome Sequencing Center for Infectious Disease"/>
            <person name="Wu L."/>
            <person name="Ma J."/>
        </authorList>
    </citation>
    <scope>NUCLEOTIDE SEQUENCE [LARGE SCALE GENOMIC DNA]</scope>
    <source>
        <strain evidence="7">CCUG 49560</strain>
    </source>
</reference>
<dbReference type="Gene3D" id="3.40.50.880">
    <property type="match status" value="1"/>
</dbReference>
<evidence type="ECO:0000313" key="7">
    <source>
        <dbReference type="Proteomes" id="UP001595891"/>
    </source>
</evidence>
<feature type="domain" description="F5/8 type C" evidence="4">
    <location>
        <begin position="390"/>
        <end position="523"/>
    </location>
</feature>
<dbReference type="InterPro" id="IPR029062">
    <property type="entry name" value="Class_I_gatase-like"/>
</dbReference>
<organism evidence="6 7">
    <name type="scientific">Sphaerisporangium corydalis</name>
    <dbReference type="NCBI Taxonomy" id="1441875"/>
    <lineage>
        <taxon>Bacteria</taxon>
        <taxon>Bacillati</taxon>
        <taxon>Actinomycetota</taxon>
        <taxon>Actinomycetes</taxon>
        <taxon>Streptosporangiales</taxon>
        <taxon>Streptosporangiaceae</taxon>
        <taxon>Sphaerisporangium</taxon>
    </lineage>
</organism>
<dbReference type="InterPro" id="IPR006584">
    <property type="entry name" value="Cellulose-bd_IV"/>
</dbReference>
<evidence type="ECO:0000259" key="5">
    <source>
        <dbReference type="PROSITE" id="PS51175"/>
    </source>
</evidence>
<dbReference type="InterPro" id="IPR005084">
    <property type="entry name" value="CBM6"/>
</dbReference>
<dbReference type="PROSITE" id="PS50022">
    <property type="entry name" value="FA58C_3"/>
    <property type="match status" value="1"/>
</dbReference>
<feature type="domain" description="CBM6" evidence="5">
    <location>
        <begin position="252"/>
        <end position="375"/>
    </location>
</feature>
<evidence type="ECO:0000256" key="3">
    <source>
        <dbReference type="SAM" id="SignalP"/>
    </source>
</evidence>
<feature type="signal peptide" evidence="3">
    <location>
        <begin position="1"/>
        <end position="20"/>
    </location>
</feature>
<dbReference type="SMART" id="SM00606">
    <property type="entry name" value="CBD_IV"/>
    <property type="match status" value="1"/>
</dbReference>
<dbReference type="Pfam" id="PF03422">
    <property type="entry name" value="CBM_6"/>
    <property type="match status" value="1"/>
</dbReference>
<feature type="chain" id="PRO_5045927571" evidence="3">
    <location>
        <begin position="21"/>
        <end position="523"/>
    </location>
</feature>
<dbReference type="SUPFAM" id="SSF52317">
    <property type="entry name" value="Class I glutamine amidotransferase-like"/>
    <property type="match status" value="1"/>
</dbReference>
<dbReference type="PROSITE" id="PS51175">
    <property type="entry name" value="CBM6"/>
    <property type="match status" value="1"/>
</dbReference>
<dbReference type="PANTHER" id="PTHR40469">
    <property type="entry name" value="SECRETED GLYCOSYL HYDROLASE"/>
    <property type="match status" value="1"/>
</dbReference>
<dbReference type="InterPro" id="IPR000421">
    <property type="entry name" value="FA58C"/>
</dbReference>
<sequence length="523" mass="54326">MILTGLIMAVIAVGAPMAMAADPAYKVLVFSKTAGFRHDSIPAGIAAVRDLGTANGFTVDATEDATAFTTANLANYKVVIFLSTTGDVLNAAQQTAFESYIAAGGGYVGVHAAADTEYDWPYYGGLVGAWFASHPAIQQVTVRVDDTTHPSTAHLPAAWVRTDELYNYRTNPREVAHVLARLDESTYTGGSMGADHPIAWCHPYQGGRAWYTGLGHTQESYAEPAFRAHLLGGIRWAAGVAAGDCTAPPPSNATQAESFSSQAGVQIVDKASAKGGKAVGYVENGDWLGFSSTDVTGATGFSARIASAGTGGTIQVRAGSATGTLLGSVAAPATGGWENWQTVTTTLTGTGTGPLFLVFTGGAGSLFDIDEFTLTKGTVTPTPTPTPTPTITPTTGLLSAGKPATASSVENAGTPASAVTDGNAGTRWSSAFADPQWITIDLGANRSVNRVKLTWEAAYGKAYRIETSTNNTTWTAASTVTASDGGTDDLTFTATTARYVRMYGTQRATGYGYSLWEMEVYGT</sequence>
<dbReference type="CDD" id="cd04084">
    <property type="entry name" value="CBM6_xylanase-like"/>
    <property type="match status" value="1"/>
</dbReference>
<dbReference type="SMART" id="SM00231">
    <property type="entry name" value="FA58C"/>
    <property type="match status" value="1"/>
</dbReference>
<dbReference type="RefSeq" id="WP_262846629.1">
    <property type="nucleotide sequence ID" value="NZ_JANZYP010000049.1"/>
</dbReference>
<dbReference type="Gene3D" id="2.60.120.260">
    <property type="entry name" value="Galactose-binding domain-like"/>
    <property type="match status" value="2"/>
</dbReference>
<comment type="caution">
    <text evidence="6">The sequence shown here is derived from an EMBL/GenBank/DDBJ whole genome shotgun (WGS) entry which is preliminary data.</text>
</comment>
<protein>
    <submittedName>
        <fullName evidence="6">ThuA domain-containing protein</fullName>
    </submittedName>
</protein>
<dbReference type="Pfam" id="PF00754">
    <property type="entry name" value="F5_F8_type_C"/>
    <property type="match status" value="1"/>
</dbReference>
<dbReference type="Proteomes" id="UP001595891">
    <property type="component" value="Unassembled WGS sequence"/>
</dbReference>
<gene>
    <name evidence="6" type="ORF">ACFO8L_04140</name>
</gene>
<dbReference type="PANTHER" id="PTHR40469:SF2">
    <property type="entry name" value="GALACTOSE-BINDING DOMAIN-LIKE SUPERFAMILY PROTEIN"/>
    <property type="match status" value="1"/>
</dbReference>
<dbReference type="SUPFAM" id="SSF49785">
    <property type="entry name" value="Galactose-binding domain-like"/>
    <property type="match status" value="2"/>
</dbReference>
<evidence type="ECO:0000256" key="1">
    <source>
        <dbReference type="ARBA" id="ARBA00022729"/>
    </source>
</evidence>